<organism evidence="6 7">
    <name type="scientific">Paenibacillus glycinis</name>
    <dbReference type="NCBI Taxonomy" id="2697035"/>
    <lineage>
        <taxon>Bacteria</taxon>
        <taxon>Bacillati</taxon>
        <taxon>Bacillota</taxon>
        <taxon>Bacilli</taxon>
        <taxon>Bacillales</taxon>
        <taxon>Paenibacillaceae</taxon>
        <taxon>Paenibacillus</taxon>
    </lineage>
</organism>
<comment type="caution">
    <text evidence="6">The sequence shown here is derived from an EMBL/GenBank/DDBJ whole genome shotgun (WGS) entry which is preliminary data.</text>
</comment>
<keyword evidence="4" id="KW-0105">Cadmium resistance</keyword>
<dbReference type="NCBIfam" id="NF033788">
    <property type="entry name" value="HTH_metalloreg"/>
    <property type="match status" value="1"/>
</dbReference>
<dbReference type="InterPro" id="IPR036390">
    <property type="entry name" value="WH_DNA-bd_sf"/>
</dbReference>
<keyword evidence="7" id="KW-1185">Reference proteome</keyword>
<dbReference type="SMART" id="SM00418">
    <property type="entry name" value="HTH_ARSR"/>
    <property type="match status" value="1"/>
</dbReference>
<accession>A0ABW9XNX9</accession>
<sequence length="126" mass="14323">MENLVANQDETKDLCEVTIIHDDVVAEASKIQLNEDTAVKMASFYQALGDPTRLRIVHTLIHAEMCVCDLAAVLEMTQSSISHQLRYLRNLALIKRRKVGRMVYYSIDDEHVLTLFETGLAHISHK</sequence>
<dbReference type="PROSITE" id="PS50987">
    <property type="entry name" value="HTH_ARSR_2"/>
    <property type="match status" value="1"/>
</dbReference>
<evidence type="ECO:0000313" key="7">
    <source>
        <dbReference type="Proteomes" id="UP000665561"/>
    </source>
</evidence>
<evidence type="ECO:0000256" key="3">
    <source>
        <dbReference type="ARBA" id="ARBA00023163"/>
    </source>
</evidence>
<dbReference type="InterPro" id="IPR011991">
    <property type="entry name" value="ArsR-like_HTH"/>
</dbReference>
<dbReference type="SUPFAM" id="SSF46785">
    <property type="entry name" value="Winged helix' DNA-binding domain"/>
    <property type="match status" value="1"/>
</dbReference>
<dbReference type="PANTHER" id="PTHR43132">
    <property type="entry name" value="ARSENICAL RESISTANCE OPERON REPRESSOR ARSR-RELATED"/>
    <property type="match status" value="1"/>
</dbReference>
<name>A0ABW9XNX9_9BACL</name>
<dbReference type="PANTHER" id="PTHR43132:SF6">
    <property type="entry name" value="HTH-TYPE TRANSCRIPTIONAL REPRESSOR CZRA"/>
    <property type="match status" value="1"/>
</dbReference>
<dbReference type="InterPro" id="IPR051011">
    <property type="entry name" value="Metal_resp_trans_reg"/>
</dbReference>
<evidence type="ECO:0000256" key="2">
    <source>
        <dbReference type="ARBA" id="ARBA00023125"/>
    </source>
</evidence>
<dbReference type="Proteomes" id="UP000665561">
    <property type="component" value="Unassembled WGS sequence"/>
</dbReference>
<dbReference type="InterPro" id="IPR018334">
    <property type="entry name" value="ArsR_HTH"/>
</dbReference>
<dbReference type="RefSeq" id="WP_161743073.1">
    <property type="nucleotide sequence ID" value="NZ_JAAAMV010000005.1"/>
</dbReference>
<dbReference type="PRINTS" id="PR00778">
    <property type="entry name" value="HTHARSR"/>
</dbReference>
<keyword evidence="1" id="KW-0805">Transcription regulation</keyword>
<dbReference type="Gene3D" id="1.10.10.10">
    <property type="entry name" value="Winged helix-like DNA-binding domain superfamily/Winged helix DNA-binding domain"/>
    <property type="match status" value="1"/>
</dbReference>
<protein>
    <submittedName>
        <fullName evidence="6">Metalloregulator ArsR/SmtB family transcription factor</fullName>
    </submittedName>
</protein>
<gene>
    <name evidence="6" type="ORF">GT019_10370</name>
</gene>
<evidence type="ECO:0000256" key="1">
    <source>
        <dbReference type="ARBA" id="ARBA00023015"/>
    </source>
</evidence>
<dbReference type="CDD" id="cd00090">
    <property type="entry name" value="HTH_ARSR"/>
    <property type="match status" value="1"/>
</dbReference>
<keyword evidence="3" id="KW-0804">Transcription</keyword>
<reference evidence="6 7" key="1">
    <citation type="submission" date="2020-01" db="EMBL/GenBank/DDBJ databases">
        <title>Paenibacillus soybeanensis sp. nov. isolated from the nodules of soybean (Glycine max(L.) Merr).</title>
        <authorList>
            <person name="Wang H."/>
        </authorList>
    </citation>
    <scope>NUCLEOTIDE SEQUENCE [LARGE SCALE GENOMIC DNA]</scope>
    <source>
        <strain evidence="6 7">T1</strain>
    </source>
</reference>
<evidence type="ECO:0000259" key="5">
    <source>
        <dbReference type="PROSITE" id="PS50987"/>
    </source>
</evidence>
<feature type="domain" description="HTH arsR-type" evidence="5">
    <location>
        <begin position="33"/>
        <end position="126"/>
    </location>
</feature>
<dbReference type="PROSITE" id="PS00846">
    <property type="entry name" value="HTH_ARSR_1"/>
    <property type="match status" value="1"/>
</dbReference>
<dbReference type="InterPro" id="IPR001845">
    <property type="entry name" value="HTH_ArsR_DNA-bd_dom"/>
</dbReference>
<evidence type="ECO:0000256" key="4">
    <source>
        <dbReference type="ARBA" id="ARBA00043263"/>
    </source>
</evidence>
<evidence type="ECO:0000313" key="6">
    <source>
        <dbReference type="EMBL" id="NBD24276.1"/>
    </source>
</evidence>
<dbReference type="InterPro" id="IPR036388">
    <property type="entry name" value="WH-like_DNA-bd_sf"/>
</dbReference>
<proteinExistence type="predicted"/>
<dbReference type="EMBL" id="JAAAMV010000005">
    <property type="protein sequence ID" value="NBD24276.1"/>
    <property type="molecule type" value="Genomic_DNA"/>
</dbReference>
<dbReference type="Pfam" id="PF01022">
    <property type="entry name" value="HTH_5"/>
    <property type="match status" value="1"/>
</dbReference>
<keyword evidence="2" id="KW-0238">DNA-binding</keyword>